<protein>
    <submittedName>
        <fullName evidence="1">Uncharacterized protein</fullName>
    </submittedName>
</protein>
<dbReference type="EMBL" id="KZ613500">
    <property type="protein sequence ID" value="PMD17404.1"/>
    <property type="molecule type" value="Genomic_DNA"/>
</dbReference>
<dbReference type="AlphaFoldDB" id="A0A2J6PTP9"/>
<keyword evidence="2" id="KW-1185">Reference proteome</keyword>
<proteinExistence type="predicted"/>
<evidence type="ECO:0000313" key="2">
    <source>
        <dbReference type="Proteomes" id="UP000235672"/>
    </source>
</evidence>
<name>A0A2J6PTP9_9HELO</name>
<sequence length="268" mass="28525">MTHGDTSVVQRSFGEDTHLQTAHGFPTSGSTRLNENRPHISRASLFYKRERFSDCLCKLCTVVRSATGDWFVSAHGNLKNAMLPPAANGGMGGLQACNIIIENLAGDRAFCMLDGHLAATWMCYCMCFGATCYGPTVRPANCKLAGPSGTTVSLRELGRTFSSGQSKAARGSPSILQAPAKSAACSLQLAVLSRRLILAELQCWWCLHYAGNIAHWLEPPMCCSAMNAFGKHVSTTPRSAIGVSLSVLTGVVESGGLPSPKEGGRNTK</sequence>
<reference evidence="1 2" key="1">
    <citation type="submission" date="2016-05" db="EMBL/GenBank/DDBJ databases">
        <title>A degradative enzymes factory behind the ericoid mycorrhizal symbiosis.</title>
        <authorList>
            <consortium name="DOE Joint Genome Institute"/>
            <person name="Martino E."/>
            <person name="Morin E."/>
            <person name="Grelet G."/>
            <person name="Kuo A."/>
            <person name="Kohler A."/>
            <person name="Daghino S."/>
            <person name="Barry K."/>
            <person name="Choi C."/>
            <person name="Cichocki N."/>
            <person name="Clum A."/>
            <person name="Copeland A."/>
            <person name="Hainaut M."/>
            <person name="Haridas S."/>
            <person name="Labutti K."/>
            <person name="Lindquist E."/>
            <person name="Lipzen A."/>
            <person name="Khouja H.-R."/>
            <person name="Murat C."/>
            <person name="Ohm R."/>
            <person name="Olson A."/>
            <person name="Spatafora J."/>
            <person name="Veneault-Fourrey C."/>
            <person name="Henrissat B."/>
            <person name="Grigoriev I."/>
            <person name="Martin F."/>
            <person name="Perotto S."/>
        </authorList>
    </citation>
    <scope>NUCLEOTIDE SEQUENCE [LARGE SCALE GENOMIC DNA]</scope>
    <source>
        <strain evidence="1 2">UAMH 7357</strain>
    </source>
</reference>
<gene>
    <name evidence="1" type="ORF">NA56DRAFT_707924</name>
</gene>
<evidence type="ECO:0000313" key="1">
    <source>
        <dbReference type="EMBL" id="PMD17404.1"/>
    </source>
</evidence>
<organism evidence="1 2">
    <name type="scientific">Hyaloscypha hepaticicola</name>
    <dbReference type="NCBI Taxonomy" id="2082293"/>
    <lineage>
        <taxon>Eukaryota</taxon>
        <taxon>Fungi</taxon>
        <taxon>Dikarya</taxon>
        <taxon>Ascomycota</taxon>
        <taxon>Pezizomycotina</taxon>
        <taxon>Leotiomycetes</taxon>
        <taxon>Helotiales</taxon>
        <taxon>Hyaloscyphaceae</taxon>
        <taxon>Hyaloscypha</taxon>
    </lineage>
</organism>
<accession>A0A2J6PTP9</accession>
<dbReference type="Proteomes" id="UP000235672">
    <property type="component" value="Unassembled WGS sequence"/>
</dbReference>